<dbReference type="KEGG" id="pmm:PMM0141"/>
<dbReference type="Proteomes" id="UP000001026">
    <property type="component" value="Chromosome"/>
</dbReference>
<dbReference type="EMBL" id="BX548174">
    <property type="protein sequence ID" value="CAE18600.1"/>
    <property type="molecule type" value="Genomic_DNA"/>
</dbReference>
<comment type="similarity">
    <text evidence="2 11">Belongs to the tRNA nucleotidyltransferase/poly(A) polymerase family.</text>
</comment>
<dbReference type="GO" id="GO:1990817">
    <property type="term" value="F:poly(A) RNA polymerase activity"/>
    <property type="evidence" value="ECO:0007669"/>
    <property type="project" value="UniProtKB-EC"/>
</dbReference>
<keyword evidence="8" id="KW-0547">Nucleotide-binding</keyword>
<name>Q7V3D5_PROMP</name>
<evidence type="ECO:0000259" key="13">
    <source>
        <dbReference type="Pfam" id="PF12627"/>
    </source>
</evidence>
<keyword evidence="7" id="KW-0479">Metal-binding</keyword>
<keyword evidence="10 11" id="KW-0694">RNA-binding</keyword>
<feature type="domain" description="tRNA nucleotidyltransferase/poly(A) polymerase RNA and SrmB- binding" evidence="13">
    <location>
        <begin position="183"/>
        <end position="239"/>
    </location>
</feature>
<keyword evidence="3" id="KW-0820">tRNA-binding</keyword>
<feature type="domain" description="Poly A polymerase head" evidence="12">
    <location>
        <begin position="47"/>
        <end position="112"/>
    </location>
</feature>
<evidence type="ECO:0000256" key="2">
    <source>
        <dbReference type="ARBA" id="ARBA00007265"/>
    </source>
</evidence>
<dbReference type="Pfam" id="PF01743">
    <property type="entry name" value="PolyA_pol"/>
    <property type="match status" value="2"/>
</dbReference>
<dbReference type="eggNOG" id="COG0617">
    <property type="taxonomic scope" value="Bacteria"/>
</dbReference>
<sequence>MQMHIIKKEDLKNHIFIDHTLIINEIERSIKSYNWDFILSSLPSGSFLVGGYIRDLILGRLNSVIDVDILVPKNAINVGKKIADKFEGKFIILDEARDVVRIIFKHISIDIASQISPSIDIDLLSRDFSINAIAFSFEEKLLIDPSNGIKDLQLAFLRTNSKQNLLDDPLRILRCFRFISELDFNVDVTLIDFIKTYKNQLRLVANERINYEIQRIIRGGKASQAIILINKFKIFDYIQSEKNLIFLDLEKINFEEFNKFEKEKFLPLFYLVQILDEFSLKNLKFSKSEISKIRLLRKWNLLLKVQNIYEFNEKERFDLHQELETILPSFILFLPKSFYVNWLARWRDKDDKLFHPSNLIKGNVLKKYLKIQDGPILGKVINYLSMELAYNRLNNFDEAIYKGKQWIQQNAPKCD</sequence>
<keyword evidence="4 11" id="KW-0808">Transferase</keyword>
<evidence type="ECO:0000256" key="9">
    <source>
        <dbReference type="ARBA" id="ARBA00022842"/>
    </source>
</evidence>
<dbReference type="EC" id="2.7.7.19" evidence="14"/>
<dbReference type="STRING" id="59919.PMM0141"/>
<evidence type="ECO:0000256" key="8">
    <source>
        <dbReference type="ARBA" id="ARBA00022741"/>
    </source>
</evidence>
<dbReference type="Gene3D" id="1.10.3090.10">
    <property type="entry name" value="cca-adding enzyme, domain 2"/>
    <property type="match status" value="1"/>
</dbReference>
<dbReference type="GO" id="GO:0000166">
    <property type="term" value="F:nucleotide binding"/>
    <property type="evidence" value="ECO:0007669"/>
    <property type="project" value="UniProtKB-KW"/>
</dbReference>
<evidence type="ECO:0000259" key="12">
    <source>
        <dbReference type="Pfam" id="PF01743"/>
    </source>
</evidence>
<evidence type="ECO:0000256" key="7">
    <source>
        <dbReference type="ARBA" id="ARBA00022723"/>
    </source>
</evidence>
<dbReference type="SUPFAM" id="SSF81301">
    <property type="entry name" value="Nucleotidyltransferase"/>
    <property type="match status" value="1"/>
</dbReference>
<evidence type="ECO:0000256" key="5">
    <source>
        <dbReference type="ARBA" id="ARBA00022694"/>
    </source>
</evidence>
<proteinExistence type="inferred from homology"/>
<dbReference type="CDD" id="cd05398">
    <property type="entry name" value="NT_ClassII-CCAase"/>
    <property type="match status" value="1"/>
</dbReference>
<evidence type="ECO:0000256" key="1">
    <source>
        <dbReference type="ARBA" id="ARBA00001946"/>
    </source>
</evidence>
<keyword evidence="6 14" id="KW-0548">Nucleotidyltransferase</keyword>
<keyword evidence="5" id="KW-0819">tRNA processing</keyword>
<evidence type="ECO:0000313" key="15">
    <source>
        <dbReference type="Proteomes" id="UP000001026"/>
    </source>
</evidence>
<comment type="cofactor">
    <cofactor evidence="1">
        <name>Mg(2+)</name>
        <dbReference type="ChEBI" id="CHEBI:18420"/>
    </cofactor>
</comment>
<keyword evidence="9" id="KW-0460">Magnesium</keyword>
<dbReference type="InterPro" id="IPR002646">
    <property type="entry name" value="PolA_pol_head_dom"/>
</dbReference>
<dbReference type="GO" id="GO:0046872">
    <property type="term" value="F:metal ion binding"/>
    <property type="evidence" value="ECO:0007669"/>
    <property type="project" value="UniProtKB-KW"/>
</dbReference>
<dbReference type="Pfam" id="PF12627">
    <property type="entry name" value="PolyA_pol_RNAbd"/>
    <property type="match status" value="1"/>
</dbReference>
<feature type="domain" description="Poly A polymerase head" evidence="12">
    <location>
        <begin position="116"/>
        <end position="155"/>
    </location>
</feature>
<dbReference type="InterPro" id="IPR032828">
    <property type="entry name" value="PolyA_RNA-bd"/>
</dbReference>
<dbReference type="HOGENOM" id="CLU_015961_6_0_3"/>
<dbReference type="PANTHER" id="PTHR47545:SF2">
    <property type="entry name" value="CC-ADDING TRNA NUCLEOTIDYLTRANSFERASE"/>
    <property type="match status" value="1"/>
</dbReference>
<dbReference type="SUPFAM" id="SSF81891">
    <property type="entry name" value="Poly A polymerase C-terminal region-like"/>
    <property type="match status" value="1"/>
</dbReference>
<dbReference type="AlphaFoldDB" id="Q7V3D5"/>
<evidence type="ECO:0000256" key="10">
    <source>
        <dbReference type="ARBA" id="ARBA00022884"/>
    </source>
</evidence>
<gene>
    <name evidence="14" type="ordered locus">PMM0141</name>
</gene>
<dbReference type="InterPro" id="IPR050124">
    <property type="entry name" value="tRNA_CCA-adding_enzyme"/>
</dbReference>
<evidence type="ECO:0000313" key="14">
    <source>
        <dbReference type="EMBL" id="CAE18600.1"/>
    </source>
</evidence>
<evidence type="ECO:0000256" key="4">
    <source>
        <dbReference type="ARBA" id="ARBA00022679"/>
    </source>
</evidence>
<dbReference type="RefSeq" id="WP_011131780.1">
    <property type="nucleotide sequence ID" value="NC_005072.1"/>
</dbReference>
<dbReference type="PANTHER" id="PTHR47545">
    <property type="entry name" value="MULTIFUNCTIONAL CCA PROTEIN"/>
    <property type="match status" value="1"/>
</dbReference>
<reference evidence="14 15" key="1">
    <citation type="journal article" date="2003" name="Nature">
        <title>Genome divergence in two Prochlorococcus ecotypes reflects oceanic niche differentiation.</title>
        <authorList>
            <person name="Rocap G."/>
            <person name="Larimer F.W."/>
            <person name="Lamerdin J.E."/>
            <person name="Malfatti S."/>
            <person name="Chain P."/>
            <person name="Ahlgren N.A."/>
            <person name="Arellano A."/>
            <person name="Coleman M."/>
            <person name="Hauser L."/>
            <person name="Hess W.R."/>
            <person name="Johnson Z.I."/>
            <person name="Land M.L."/>
            <person name="Lindell D."/>
            <person name="Post A.F."/>
            <person name="Regala W."/>
            <person name="Shah M."/>
            <person name="Shaw S.L."/>
            <person name="Steglich C."/>
            <person name="Sullivan M.B."/>
            <person name="Ting C.S."/>
            <person name="Tolonen A."/>
            <person name="Webb E.A."/>
            <person name="Zinser E.R."/>
            <person name="Chisholm S.W."/>
        </authorList>
    </citation>
    <scope>NUCLEOTIDE SEQUENCE [LARGE SCALE GENOMIC DNA]</scope>
    <source>
        <strain evidence="15">CCMP1986 / NIES-2087 / MED4</strain>
    </source>
</reference>
<evidence type="ECO:0000256" key="6">
    <source>
        <dbReference type="ARBA" id="ARBA00022695"/>
    </source>
</evidence>
<dbReference type="InterPro" id="IPR043519">
    <property type="entry name" value="NT_sf"/>
</dbReference>
<protein>
    <submittedName>
        <fullName evidence="14">Poly A polymerase family</fullName>
        <ecNumber evidence="14">2.7.7.19</ecNumber>
    </submittedName>
</protein>
<evidence type="ECO:0000256" key="11">
    <source>
        <dbReference type="RuleBase" id="RU003953"/>
    </source>
</evidence>
<evidence type="ECO:0000256" key="3">
    <source>
        <dbReference type="ARBA" id="ARBA00022555"/>
    </source>
</evidence>
<organism evidence="14 15">
    <name type="scientific">Prochlorococcus marinus subsp. pastoris (strain CCMP1986 / NIES-2087 / MED4)</name>
    <dbReference type="NCBI Taxonomy" id="59919"/>
    <lineage>
        <taxon>Bacteria</taxon>
        <taxon>Bacillati</taxon>
        <taxon>Cyanobacteriota</taxon>
        <taxon>Cyanophyceae</taxon>
        <taxon>Synechococcales</taxon>
        <taxon>Prochlorococcaceae</taxon>
        <taxon>Prochlorococcus</taxon>
    </lineage>
</organism>
<dbReference type="GO" id="GO:0000049">
    <property type="term" value="F:tRNA binding"/>
    <property type="evidence" value="ECO:0007669"/>
    <property type="project" value="UniProtKB-KW"/>
</dbReference>
<accession>Q7V3D5</accession>
<dbReference type="Gene3D" id="3.30.460.10">
    <property type="entry name" value="Beta Polymerase, domain 2"/>
    <property type="match status" value="1"/>
</dbReference>
<dbReference type="GO" id="GO:0008033">
    <property type="term" value="P:tRNA processing"/>
    <property type="evidence" value="ECO:0007669"/>
    <property type="project" value="UniProtKB-KW"/>
</dbReference>